<dbReference type="PANTHER" id="PTHR43563">
    <property type="entry name" value="AMINE OXIDASE"/>
    <property type="match status" value="1"/>
</dbReference>
<dbReference type="InterPro" id="IPR002937">
    <property type="entry name" value="Amino_oxidase"/>
</dbReference>
<accession>A0A1H2G026</accession>
<dbReference type="GO" id="GO:0016491">
    <property type="term" value="F:oxidoreductase activity"/>
    <property type="evidence" value="ECO:0007669"/>
    <property type="project" value="UniProtKB-KW"/>
</dbReference>
<dbReference type="Pfam" id="PF01593">
    <property type="entry name" value="Amino_oxidase"/>
    <property type="match status" value="1"/>
</dbReference>
<dbReference type="InterPro" id="IPR001613">
    <property type="entry name" value="Flavin_amine_oxidase"/>
</dbReference>
<evidence type="ECO:0000256" key="3">
    <source>
        <dbReference type="ARBA" id="ARBA00023002"/>
    </source>
</evidence>
<evidence type="ECO:0000256" key="4">
    <source>
        <dbReference type="PIRSR" id="PIRSR601613-1"/>
    </source>
</evidence>
<comment type="cofactor">
    <cofactor evidence="1">
        <name>FAD</name>
        <dbReference type="ChEBI" id="CHEBI:57692"/>
    </cofactor>
</comment>
<feature type="domain" description="Amine oxidase" evidence="5">
    <location>
        <begin position="15"/>
        <end position="435"/>
    </location>
</feature>
<dbReference type="RefSeq" id="WP_157718978.1">
    <property type="nucleotide sequence ID" value="NZ_LT629780.1"/>
</dbReference>
<dbReference type="PRINTS" id="PR00757">
    <property type="entry name" value="AMINEOXDASEF"/>
</dbReference>
<dbReference type="AlphaFoldDB" id="A0A1H2G026"/>
<reference evidence="7" key="1">
    <citation type="submission" date="2016-10" db="EMBL/GenBank/DDBJ databases">
        <authorList>
            <person name="Varghese N."/>
            <person name="Submissions S."/>
        </authorList>
    </citation>
    <scope>NUCLEOTIDE SEQUENCE [LARGE SCALE GENOMIC DNA]</scope>
    <source>
        <strain evidence="7">CCTCC 2012022</strain>
    </source>
</reference>
<organism evidence="6 7">
    <name type="scientific">Geopseudomonas guangdongensis</name>
    <dbReference type="NCBI Taxonomy" id="1245526"/>
    <lineage>
        <taxon>Bacteria</taxon>
        <taxon>Pseudomonadati</taxon>
        <taxon>Pseudomonadota</taxon>
        <taxon>Gammaproteobacteria</taxon>
        <taxon>Pseudomonadales</taxon>
        <taxon>Pseudomonadaceae</taxon>
        <taxon>Geopseudomonas</taxon>
    </lineage>
</organism>
<evidence type="ECO:0000256" key="1">
    <source>
        <dbReference type="ARBA" id="ARBA00001974"/>
    </source>
</evidence>
<comment type="similarity">
    <text evidence="2">Belongs to the flavin monoamine oxidase family.</text>
</comment>
<evidence type="ECO:0000313" key="7">
    <source>
        <dbReference type="Proteomes" id="UP000243063"/>
    </source>
</evidence>
<dbReference type="InterPro" id="IPR036188">
    <property type="entry name" value="FAD/NAD-bd_sf"/>
</dbReference>
<keyword evidence="3" id="KW-0560">Oxidoreductase</keyword>
<dbReference type="Gene3D" id="3.50.50.60">
    <property type="entry name" value="FAD/NAD(P)-binding domain"/>
    <property type="match status" value="1"/>
</dbReference>
<keyword evidence="7" id="KW-1185">Reference proteome</keyword>
<name>A0A1H2G026_9GAMM</name>
<dbReference type="STRING" id="1245526.SAMN05216580_1508"/>
<feature type="binding site" evidence="4">
    <location>
        <begin position="35"/>
        <end position="36"/>
    </location>
    <ligand>
        <name>FAD</name>
        <dbReference type="ChEBI" id="CHEBI:57692"/>
    </ligand>
</feature>
<dbReference type="SUPFAM" id="SSF54373">
    <property type="entry name" value="FAD-linked reductases, C-terminal domain"/>
    <property type="match status" value="1"/>
</dbReference>
<sequence length="438" mass="47927">MSQHCAEVIVVGAGLSGLTAAWRLGWAGRTVRVLEAAPRIGGRILDAELADGRRVELGARGLDLRQPRLAQLVRELQLPLQAPDETGGAVAAVWPPPDPALGRLGRWQCRRLWHALEREAALLPPEPGSEHARAAALDRLSLGDWLARRWPGRAARQAIEAQALLLFGAAPDQLSLLHALLQLRQHGRAALHGRQLAPPAQRPRGGMSALCAALVERLGDDLILDSPLLGMRQDGETVELICAAARYRARHVVLALPALQLARLDCVPALPGWREHGLRHLLPQARIDCLLRYERPFWRERLPRIDLPLLAAGCLIVEDESGQPWLRVTLSGERARRLGREARARRQAQLLDSLVGLLGRAVHEVQECLIHCWADQPFLRAAAPFWPAGGWSLQAPLLRRSWGRIHFAGADLAARAPGTLEGAVDAGERAAEAVLARL</sequence>
<dbReference type="EMBL" id="LT629780">
    <property type="protein sequence ID" value="SDU12923.1"/>
    <property type="molecule type" value="Genomic_DNA"/>
</dbReference>
<evidence type="ECO:0000259" key="5">
    <source>
        <dbReference type="Pfam" id="PF01593"/>
    </source>
</evidence>
<dbReference type="InterPro" id="IPR050703">
    <property type="entry name" value="Flavin_MAO"/>
</dbReference>
<dbReference type="PANTHER" id="PTHR43563:SF1">
    <property type="entry name" value="AMINE OXIDASE [FLAVIN-CONTAINING] B"/>
    <property type="match status" value="1"/>
</dbReference>
<feature type="binding site" evidence="4">
    <location>
        <position position="16"/>
    </location>
    <ligand>
        <name>FAD</name>
        <dbReference type="ChEBI" id="CHEBI:57692"/>
    </ligand>
</feature>
<protein>
    <submittedName>
        <fullName evidence="6">Monoamine oxidase</fullName>
    </submittedName>
</protein>
<dbReference type="Proteomes" id="UP000243063">
    <property type="component" value="Chromosome I"/>
</dbReference>
<evidence type="ECO:0000313" key="6">
    <source>
        <dbReference type="EMBL" id="SDU12923.1"/>
    </source>
</evidence>
<dbReference type="SUPFAM" id="SSF51905">
    <property type="entry name" value="FAD/NAD(P)-binding domain"/>
    <property type="match status" value="1"/>
</dbReference>
<dbReference type="OrthoDB" id="337830at2"/>
<proteinExistence type="inferred from homology"/>
<gene>
    <name evidence="6" type="ORF">SAMN05216580_1508</name>
</gene>
<evidence type="ECO:0000256" key="2">
    <source>
        <dbReference type="ARBA" id="ARBA00005995"/>
    </source>
</evidence>